<evidence type="ECO:0000259" key="5">
    <source>
        <dbReference type="PROSITE" id="PS50075"/>
    </source>
</evidence>
<dbReference type="InterPro" id="IPR025110">
    <property type="entry name" value="AMP-bd_C"/>
</dbReference>
<name>A0ABV9XH58_9ACTN</name>
<dbReference type="Gene3D" id="1.10.1200.10">
    <property type="entry name" value="ACP-like"/>
    <property type="match status" value="1"/>
</dbReference>
<dbReference type="InterPro" id="IPR010071">
    <property type="entry name" value="AA_adenyl_dom"/>
</dbReference>
<evidence type="ECO:0000256" key="1">
    <source>
        <dbReference type="ARBA" id="ARBA00001957"/>
    </source>
</evidence>
<dbReference type="Proteomes" id="UP001595829">
    <property type="component" value="Unassembled WGS sequence"/>
</dbReference>
<gene>
    <name evidence="6" type="ORF">ACFPM3_15865</name>
</gene>
<feature type="compositionally biased region" description="Basic and acidic residues" evidence="4">
    <location>
        <begin position="493"/>
        <end position="506"/>
    </location>
</feature>
<feature type="compositionally biased region" description="Polar residues" evidence="4">
    <location>
        <begin position="523"/>
        <end position="540"/>
    </location>
</feature>
<dbReference type="InterPro" id="IPR020845">
    <property type="entry name" value="AMP-binding_CS"/>
</dbReference>
<evidence type="ECO:0000313" key="7">
    <source>
        <dbReference type="Proteomes" id="UP001595829"/>
    </source>
</evidence>
<dbReference type="Gene3D" id="3.40.50.1820">
    <property type="entry name" value="alpha/beta hydrolase"/>
    <property type="match status" value="1"/>
</dbReference>
<dbReference type="InterPro" id="IPR023213">
    <property type="entry name" value="CAT-like_dom_sf"/>
</dbReference>
<feature type="non-terminal residue" evidence="6">
    <location>
        <position position="2829"/>
    </location>
</feature>
<dbReference type="SUPFAM" id="SSF56801">
    <property type="entry name" value="Acetyl-CoA synthetase-like"/>
    <property type="match status" value="3"/>
</dbReference>
<dbReference type="InterPro" id="IPR001242">
    <property type="entry name" value="Condensation_dom"/>
</dbReference>
<proteinExistence type="predicted"/>
<evidence type="ECO:0000256" key="4">
    <source>
        <dbReference type="SAM" id="MobiDB-lite"/>
    </source>
</evidence>
<dbReference type="CDD" id="cd19540">
    <property type="entry name" value="LCL_NRPS-like"/>
    <property type="match status" value="2"/>
</dbReference>
<dbReference type="Pfam" id="PF00501">
    <property type="entry name" value="AMP-binding"/>
    <property type="match status" value="3"/>
</dbReference>
<dbReference type="PROSITE" id="PS50075">
    <property type="entry name" value="CARRIER"/>
    <property type="match status" value="2"/>
</dbReference>
<dbReference type="InterPro" id="IPR000873">
    <property type="entry name" value="AMP-dep_synth/lig_dom"/>
</dbReference>
<comment type="cofactor">
    <cofactor evidence="1">
        <name>pantetheine 4'-phosphate</name>
        <dbReference type="ChEBI" id="CHEBI:47942"/>
    </cofactor>
</comment>
<dbReference type="Gene3D" id="2.30.38.10">
    <property type="entry name" value="Luciferase, Domain 3"/>
    <property type="match status" value="2"/>
</dbReference>
<dbReference type="SUPFAM" id="SSF47336">
    <property type="entry name" value="ACP-like"/>
    <property type="match status" value="2"/>
</dbReference>
<feature type="compositionally biased region" description="Low complexity" evidence="4">
    <location>
        <begin position="507"/>
        <end position="522"/>
    </location>
</feature>
<organism evidence="6 7">
    <name type="scientific">Streptomyces coeruleoprunus</name>
    <dbReference type="NCBI Taxonomy" id="285563"/>
    <lineage>
        <taxon>Bacteria</taxon>
        <taxon>Bacillati</taxon>
        <taxon>Actinomycetota</taxon>
        <taxon>Actinomycetes</taxon>
        <taxon>Kitasatosporales</taxon>
        <taxon>Streptomycetaceae</taxon>
        <taxon>Streptomyces</taxon>
    </lineage>
</organism>
<dbReference type="Gene3D" id="3.30.559.30">
    <property type="entry name" value="Nonribosomal peptide synthetase, condensation domain"/>
    <property type="match status" value="3"/>
</dbReference>
<feature type="domain" description="Carrier" evidence="5">
    <location>
        <begin position="2122"/>
        <end position="2197"/>
    </location>
</feature>
<dbReference type="Pfam" id="PF00668">
    <property type="entry name" value="Condensation"/>
    <property type="match status" value="3"/>
</dbReference>
<accession>A0ABV9XH58</accession>
<evidence type="ECO:0000313" key="6">
    <source>
        <dbReference type="EMBL" id="MFC5023615.1"/>
    </source>
</evidence>
<protein>
    <submittedName>
        <fullName evidence="6">Amino acid adenylation domain-containing protein</fullName>
    </submittedName>
</protein>
<dbReference type="RefSeq" id="WP_380867741.1">
    <property type="nucleotide sequence ID" value="NZ_JBHSJD010000010.1"/>
</dbReference>
<dbReference type="InterPro" id="IPR029058">
    <property type="entry name" value="AB_hydrolase_fold"/>
</dbReference>
<dbReference type="Pfam" id="PF00550">
    <property type="entry name" value="PP-binding"/>
    <property type="match status" value="2"/>
</dbReference>
<dbReference type="NCBIfam" id="TIGR01733">
    <property type="entry name" value="AA-adenyl-dom"/>
    <property type="match status" value="2"/>
</dbReference>
<evidence type="ECO:0000256" key="3">
    <source>
        <dbReference type="ARBA" id="ARBA00022553"/>
    </source>
</evidence>
<reference evidence="7" key="1">
    <citation type="journal article" date="2019" name="Int. J. Syst. Evol. Microbiol.">
        <title>The Global Catalogue of Microorganisms (GCM) 10K type strain sequencing project: providing services to taxonomists for standard genome sequencing and annotation.</title>
        <authorList>
            <consortium name="The Broad Institute Genomics Platform"/>
            <consortium name="The Broad Institute Genome Sequencing Center for Infectious Disease"/>
            <person name="Wu L."/>
            <person name="Ma J."/>
        </authorList>
    </citation>
    <scope>NUCLEOTIDE SEQUENCE [LARGE SCALE GENOMIC DNA]</scope>
    <source>
        <strain evidence="7">CGMCC 4.1648</strain>
    </source>
</reference>
<keyword evidence="2" id="KW-0596">Phosphopantetheine</keyword>
<sequence length="2829" mass="298252">MIPLSFAQRRLWFIQQLEGSSPTYNIPVALRLSGTLDRAAMAAALRDVLGRQEVLRTVFPTEGGEPYQRVLDPADLSWDLDVVEVTPEALDAAVAEAAEHAFDLAVDVPVKAWLFATGPQDHVLVVVVHHIAADGWSMRPLARDVAVAYEARCAGRDPEWEPLPVQYADYALWQRELLGDADDPESVLSRQVAHWRAALDGAPEELPLPFDRPRPAVSSHQGHSVPLEIPADVHARLVELAREERVTAFMVLQAALAVTLSRLGAGPDVPIGSAIAGRTDAALRDLVGFFVNTLVLRTDLSGDPTFREVLARVRATSLSAYGNQDVPFERLVEELAPPRSLSRHPLFQVMLTVQNTAEAVIDLPGLRAEEFSAELSSVKFDVAVSVGEVFDADGAPAGVRGSMTLAADLFDAETARRLAQRWTRALADLTAAPRTRLHAVDLLDPAERRRVVEEWNDTAAELPTASVLERFEAQTARTPDATAVVCDADDASHADTSHADTSHADTSHAATPHADTPHADTANADTSHADTSYAEKSSTDTSYAELDARANRLAHHLIRLGVGVESVVGLCLPRGIETITAILAVWKAGAAYLPVDAEQPAERTAFMLTDARAEVLVTARDAMAPVDTPTVRAVVALDDPAVADELAQLPSTTPGTLVPAAALAYVMYTSGSTGQPKGVAVTHGSLANYVASVPDRLGLGAPGHRYALLQPQVTDLGNTVVFTSLATGGQLHILGARAVTDPAAVADYLAAHAIDHVKAVPSHLAALTAARGVDALLPARSLVLGGEAAPAPWLRDLVAAAGDDRAVFNHYGPTETTIGVATGQLTEAATGDLTAGASAPVGTPIANTRLYVLDASLNPVPPGVTGELYVAGAPLARGYVGRAGLTAERFVACPYGEGGGERMYRTGDLARWTADGRLVYAGRADEQVKIRGFRVEPGEVRAVVAAHPGVARAVVVAREDTPGETRLVAYVVPADLDAAQRRDDSELGWSVREFAGRRLSPHMVPSAVVVLPELPLTGNGKLDRRALPAPAYATGAGRAPANAREEVLCAAFAEVLGLDSVGVDDDFFHLGGHSLLAVRLVERLRARGVSVPVRALFQSPTPAGLAAVAGAEWVEVPESVIPEGVSVITPEMLPLVPGMSVGEIGRVVGSVEGGAANVADVYPLAPLQEGLLFHHLLVEGGEDAYVTPTVLVFDGRERLDVFVAALQRVVDRHDVFRTGVVWEGLREPVQVVRRRVVLPVREVVLEGCSGDGEAAERLLSVVGLSMDLGRAPLIDVHIAAVADRWLALVRMHHMVRDHTALAVVLDEVRALIEGREDELPAPLPFRNFVAQARGGVDRAEHERYFGELLGDVTEPTAPYGVLDARGDGTGIARAELSLSPHTVDRLRSVARHLRVSPATVMHVAWARVVAAVSGRDDVVFGTVLFGRMNAGAGADRVPGPFMNTLPVRVRVRADDDGGVLGAVDAMRAQLAGLLAHEHAPLAVAQRASGVQGDVPLFTALLNYRHNTGAGTDDRTAMEGVTTLLVRERTNYPLTVSVDDDGDGAGIGLAVDAVAPIDPAAVGALVRTSVDNLVTALERALEPKAAVADLPLNGVDVLDEAERRRVLVEWNDTAVGVLGVSVPGLFEAQVARTPGAVAVAAGGGEVSYAELDERANRLARLLVGRGVGAESVVGVAMGRGVEVVVALLGVMKAGGAYLPVDPSYPAERIAYMLRDSGAVCVLTDGEVDVASDVDIPEINLHGPGVVAELAGLDGSLSGVEVSAFDPAYVIYTSGSTGRPKGVVVEHRSVVSLLSWAVGEFGDGDFARVLGSTSLSFDVSVFEVFGPLVSGGCVEVVRDVLALADAGAGRGVSLVSAVPSALSRVLGGLTSSGVGAVVLAGEALPGGLVRDIRAALPGVRVANIYGPTEATVYSTAWFAPDDVEGLVSPPIGRPVGNARVFVLDAGLSPVPVGVVGELYVAGAGLARGYLGRAGLTAERFVANPFGAVPGERLYRTGDLVRWNADGDLEYLGRADEQVKVRGFRIEPGEIEAVLVEHAHVAQAVAVVREDTPGDKRLVAYVVPRGDEAGADLPASLTALVAQRLPAHMVPSAVVVLDVLPLNSNGKLDRKALPAPEYAAGAGRAPADAREEILCALFAEVLGLESVGVDDDFFALGGHSLLAVRLVSRVRSVLGVELSLRTLFAAPTVAGLAARLSGEGRARAALVPAVRPERVPLSFAQRRLWFLGRLEGPSATYNLPVTERLTGDVDRVALDAALRDVLGRHEVLRTVFAVAEGGEPYQRILGPEELEWGLQVVEVGSEELAGAVAAAQQYAFDLSAEVPFRAWLFSVGPDEHVLVVVVHHIAGDGWSMGPLARDVSVAYEARCAGWAPEWQPLPVQYADYALWQRELLGDEADAGSVISRQVAYWREALAGAPEELELPFDRPRPAEASHRGHRVPLEVPADVHRRLKDVARAEGVTVFMVLQAALAVLLSRLGAGTDIPVGSAVAGRTDEALDDLVGFFVNTLVLRTDLSGDPTFGEVLGRVREAGLSALAHQDVPFERLVEELAPERSLARHPLFQVMLTLQNNAEAVLDLPGGLVTEGLPNAAAAAKFDLDVIVEEVHDEDGAPAGVRGSVTVAADLFDAETAERVALYWTRALALLSNDPQTRLSAVDVLDEEERRRLLVEWNDTAMGAAPAATAVELFEAQTARTPDAVAVVSAGAEVSYAELDARAARLARLLVARGVRPETVVGLCLSRGIDAVVAMLAVWKAGGAYLPIDPDYPADRIGFLLDDARPRLVLVEESTRGAIPDSARVPLVAVDSADVAGELAGLDASALGVGVSAFDPAYV</sequence>
<keyword evidence="3" id="KW-0597">Phosphoprotein</keyword>
<dbReference type="EMBL" id="JBHSJD010000010">
    <property type="protein sequence ID" value="MFC5023615.1"/>
    <property type="molecule type" value="Genomic_DNA"/>
</dbReference>
<dbReference type="CDD" id="cd05930">
    <property type="entry name" value="A_NRPS"/>
    <property type="match status" value="2"/>
</dbReference>
<comment type="caution">
    <text evidence="6">The sequence shown here is derived from an EMBL/GenBank/DDBJ whole genome shotgun (WGS) entry which is preliminary data.</text>
</comment>
<dbReference type="PANTHER" id="PTHR45527">
    <property type="entry name" value="NONRIBOSOMAL PEPTIDE SYNTHETASE"/>
    <property type="match status" value="1"/>
</dbReference>
<dbReference type="NCBIfam" id="NF003417">
    <property type="entry name" value="PRK04813.1"/>
    <property type="match status" value="3"/>
</dbReference>
<keyword evidence="7" id="KW-1185">Reference proteome</keyword>
<feature type="region of interest" description="Disordered" evidence="4">
    <location>
        <begin position="493"/>
        <end position="540"/>
    </location>
</feature>
<dbReference type="InterPro" id="IPR036736">
    <property type="entry name" value="ACP-like_sf"/>
</dbReference>
<dbReference type="SMART" id="SM00823">
    <property type="entry name" value="PKS_PP"/>
    <property type="match status" value="2"/>
</dbReference>
<dbReference type="PANTHER" id="PTHR45527:SF1">
    <property type="entry name" value="FATTY ACID SYNTHASE"/>
    <property type="match status" value="1"/>
</dbReference>
<dbReference type="Pfam" id="PF13193">
    <property type="entry name" value="AMP-binding_C"/>
    <property type="match status" value="2"/>
</dbReference>
<dbReference type="InterPro" id="IPR009081">
    <property type="entry name" value="PP-bd_ACP"/>
</dbReference>
<dbReference type="Gene3D" id="3.40.50.980">
    <property type="match status" value="6"/>
</dbReference>
<dbReference type="Gene3D" id="3.30.559.10">
    <property type="entry name" value="Chloramphenicol acetyltransferase-like domain"/>
    <property type="match status" value="3"/>
</dbReference>
<dbReference type="InterPro" id="IPR006162">
    <property type="entry name" value="Ppantetheine_attach_site"/>
</dbReference>
<dbReference type="InterPro" id="IPR045851">
    <property type="entry name" value="AMP-bd_C_sf"/>
</dbReference>
<dbReference type="PROSITE" id="PS00012">
    <property type="entry name" value="PHOSPHOPANTETHEINE"/>
    <property type="match status" value="2"/>
</dbReference>
<evidence type="ECO:0000256" key="2">
    <source>
        <dbReference type="ARBA" id="ARBA00022450"/>
    </source>
</evidence>
<dbReference type="Gene3D" id="3.30.300.30">
    <property type="match status" value="2"/>
</dbReference>
<dbReference type="PROSITE" id="PS00455">
    <property type="entry name" value="AMP_BINDING"/>
    <property type="match status" value="2"/>
</dbReference>
<feature type="domain" description="Carrier" evidence="5">
    <location>
        <begin position="1039"/>
        <end position="1113"/>
    </location>
</feature>
<dbReference type="InterPro" id="IPR020806">
    <property type="entry name" value="PKS_PP-bd"/>
</dbReference>
<dbReference type="CDD" id="cd19544">
    <property type="entry name" value="E-C_NRPS"/>
    <property type="match status" value="1"/>
</dbReference>
<dbReference type="SUPFAM" id="SSF52777">
    <property type="entry name" value="CoA-dependent acyltransferases"/>
    <property type="match status" value="6"/>
</dbReference>